<reference evidence="3 4" key="1">
    <citation type="submission" date="2019-08" db="EMBL/GenBank/DDBJ databases">
        <authorList>
            <person name="Alioto T."/>
            <person name="Alioto T."/>
            <person name="Gomez Garrido J."/>
        </authorList>
    </citation>
    <scope>NUCLEOTIDE SEQUENCE [LARGE SCALE GENOMIC DNA]</scope>
</reference>
<dbReference type="Pfam" id="PF07898">
    <property type="entry name" value="DUF1676"/>
    <property type="match status" value="1"/>
</dbReference>
<dbReference type="EMBL" id="CABPRJ010001045">
    <property type="protein sequence ID" value="VVC35073.1"/>
    <property type="molecule type" value="Genomic_DNA"/>
</dbReference>
<evidence type="ECO:0000256" key="1">
    <source>
        <dbReference type="SAM" id="MobiDB-lite"/>
    </source>
</evidence>
<organism evidence="3 4">
    <name type="scientific">Cinara cedri</name>
    <dbReference type="NCBI Taxonomy" id="506608"/>
    <lineage>
        <taxon>Eukaryota</taxon>
        <taxon>Metazoa</taxon>
        <taxon>Ecdysozoa</taxon>
        <taxon>Arthropoda</taxon>
        <taxon>Hexapoda</taxon>
        <taxon>Insecta</taxon>
        <taxon>Pterygota</taxon>
        <taxon>Neoptera</taxon>
        <taxon>Paraneoptera</taxon>
        <taxon>Hemiptera</taxon>
        <taxon>Sternorrhyncha</taxon>
        <taxon>Aphidomorpha</taxon>
        <taxon>Aphidoidea</taxon>
        <taxon>Aphididae</taxon>
        <taxon>Lachninae</taxon>
        <taxon>Cinara</taxon>
    </lineage>
</organism>
<feature type="transmembrane region" description="Helical" evidence="2">
    <location>
        <begin position="166"/>
        <end position="189"/>
    </location>
</feature>
<dbReference type="PROSITE" id="PS51257">
    <property type="entry name" value="PROKAR_LIPOPROTEIN"/>
    <property type="match status" value="1"/>
</dbReference>
<keyword evidence="4" id="KW-1185">Reference proteome</keyword>
<feature type="region of interest" description="Disordered" evidence="1">
    <location>
        <begin position="232"/>
        <end position="252"/>
    </location>
</feature>
<dbReference type="AlphaFoldDB" id="A0A5E4MS75"/>
<name>A0A5E4MS75_9HEMI</name>
<protein>
    <submittedName>
        <fullName evidence="3">Uncharacterized protein</fullName>
    </submittedName>
</protein>
<dbReference type="Proteomes" id="UP000325440">
    <property type="component" value="Unassembled WGS sequence"/>
</dbReference>
<feature type="compositionally biased region" description="Basic and acidic residues" evidence="1">
    <location>
        <begin position="232"/>
        <end position="241"/>
    </location>
</feature>
<gene>
    <name evidence="3" type="ORF">CINCED_3A011601</name>
</gene>
<accession>A0A5E4MS75</accession>
<keyword evidence="2" id="KW-0812">Transmembrane</keyword>
<feature type="compositionally biased region" description="Polar residues" evidence="1">
    <location>
        <begin position="242"/>
        <end position="252"/>
    </location>
</feature>
<proteinExistence type="predicted"/>
<sequence length="252" mass="26499">MASLAVRISFVCAVVTVLACTVLSLPTTAQQQQEDGFASGGFGSVLWSVLDGCFDGDSTEPAAVCLKSKALTALDRAIAKPTVAVANGVSLSSRAGRSLQIDASAEEADRAALLAAKDPDHKNALLDDMLASRLDTLVSTKTIVLDGSAVQEGRGKKKQQKSIQQAIMMAGIMAVAVLVPMSFSFIALLTAKALLVSKIALVMASLLSLKKLLQPHQSTSHSIEVVPEPHYNHNAEHDAHSSHNMAYSGYSK</sequence>
<keyword evidence="2" id="KW-0472">Membrane</keyword>
<keyword evidence="2" id="KW-1133">Transmembrane helix</keyword>
<evidence type="ECO:0000256" key="2">
    <source>
        <dbReference type="SAM" id="Phobius"/>
    </source>
</evidence>
<feature type="transmembrane region" description="Helical" evidence="2">
    <location>
        <begin position="6"/>
        <end position="25"/>
    </location>
</feature>
<dbReference type="GO" id="GO:0016020">
    <property type="term" value="C:membrane"/>
    <property type="evidence" value="ECO:0007669"/>
    <property type="project" value="TreeGrafter"/>
</dbReference>
<dbReference type="OrthoDB" id="6619071at2759"/>
<dbReference type="InterPro" id="IPR012464">
    <property type="entry name" value="DUF1676"/>
</dbReference>
<evidence type="ECO:0000313" key="3">
    <source>
        <dbReference type="EMBL" id="VVC35073.1"/>
    </source>
</evidence>
<dbReference type="PANTHER" id="PTHR21879">
    <property type="entry name" value="FI03362P-RELATED-RELATED"/>
    <property type="match status" value="1"/>
</dbReference>
<evidence type="ECO:0000313" key="4">
    <source>
        <dbReference type="Proteomes" id="UP000325440"/>
    </source>
</evidence>